<organism evidence="2 3">
    <name type="scientific">Triparma retinervis</name>
    <dbReference type="NCBI Taxonomy" id="2557542"/>
    <lineage>
        <taxon>Eukaryota</taxon>
        <taxon>Sar</taxon>
        <taxon>Stramenopiles</taxon>
        <taxon>Ochrophyta</taxon>
        <taxon>Bolidophyceae</taxon>
        <taxon>Parmales</taxon>
        <taxon>Triparmaceae</taxon>
        <taxon>Triparma</taxon>
    </lineage>
</organism>
<gene>
    <name evidence="2" type="ORF">TrRE_jg4696</name>
</gene>
<evidence type="ECO:0000313" key="3">
    <source>
        <dbReference type="Proteomes" id="UP001165082"/>
    </source>
</evidence>
<comment type="caution">
    <text evidence="2">The sequence shown here is derived from an EMBL/GenBank/DDBJ whole genome shotgun (WGS) entry which is preliminary data.</text>
</comment>
<name>A0A9W7DNF2_9STRA</name>
<reference evidence="2" key="1">
    <citation type="submission" date="2022-07" db="EMBL/GenBank/DDBJ databases">
        <title>Genome analysis of Parmales, a sister group of diatoms, reveals the evolutionary specialization of diatoms from phago-mixotrophs to photoautotrophs.</title>
        <authorList>
            <person name="Ban H."/>
            <person name="Sato S."/>
            <person name="Yoshikawa S."/>
            <person name="Kazumasa Y."/>
            <person name="Nakamura Y."/>
            <person name="Ichinomiya M."/>
            <person name="Saitoh K."/>
            <person name="Sato N."/>
            <person name="Blanc-Mathieu R."/>
            <person name="Endo H."/>
            <person name="Kuwata A."/>
            <person name="Ogata H."/>
        </authorList>
    </citation>
    <scope>NUCLEOTIDE SEQUENCE</scope>
</reference>
<proteinExistence type="predicted"/>
<protein>
    <submittedName>
        <fullName evidence="2">Uncharacterized protein</fullName>
    </submittedName>
</protein>
<feature type="coiled-coil region" evidence="1">
    <location>
        <begin position="134"/>
        <end position="161"/>
    </location>
</feature>
<sequence length="341" mass="38947">MLQKKRYNDNTREEEDVPIMDTLKEIPCLKSLIEYIEHIKDAASCASIEEMTEEVTHNDAVEAMINSANKINEDIKGSIVGIMGGGMKGKIMEFLNDTILEGERVFEGARDARRTELENQGVMDEFKIMQESNKAGLLKLKEEAEKQLEELQIKAEKKWDDAKKLKRSDVENTLMRTGEEELQKAKEEMIEVWKEWIKEKVKAFVMKELEKMANLPSEIVKNGMPEYIMSNGTAYVEQVVVRIVEMCDMLVQVAVEKAIDKIFDFMSRGDMTLKDLGGGIIEDVRKAADDIVVEEFENVKGEVEERKEKVKEDLLLDETCEMVQQFRDDFRGGVGGDEGPN</sequence>
<keyword evidence="3" id="KW-1185">Reference proteome</keyword>
<evidence type="ECO:0000313" key="2">
    <source>
        <dbReference type="EMBL" id="GMH50119.1"/>
    </source>
</evidence>
<accession>A0A9W7DNF2</accession>
<dbReference type="AlphaFoldDB" id="A0A9W7DNF2"/>
<dbReference type="EMBL" id="BRXZ01001934">
    <property type="protein sequence ID" value="GMH50119.1"/>
    <property type="molecule type" value="Genomic_DNA"/>
</dbReference>
<evidence type="ECO:0000256" key="1">
    <source>
        <dbReference type="SAM" id="Coils"/>
    </source>
</evidence>
<dbReference type="Proteomes" id="UP001165082">
    <property type="component" value="Unassembled WGS sequence"/>
</dbReference>
<keyword evidence="1" id="KW-0175">Coiled coil</keyword>